<proteinExistence type="inferred from homology"/>
<keyword evidence="6" id="KW-0479">Metal-binding</keyword>
<evidence type="ECO:0000256" key="8">
    <source>
        <dbReference type="ARBA" id="ARBA00022840"/>
    </source>
</evidence>
<sequence length="139" mass="16008">MKEIVVNNPEDLHHAAQKILETVNSKSRIFLFDAVMGAGKTTFIKALCRYLGVQENVSSPTFSIVNEYRGIDGPVYHFDFYRIKDEKEAYDLGYEEYFYSGHYCFIEWPQKISNLIPDDALSVKIEVTGSETRIIKLLD</sequence>
<dbReference type="Gene3D" id="3.40.50.300">
    <property type="entry name" value="P-loop containing nucleotide triphosphate hydrolases"/>
    <property type="match status" value="1"/>
</dbReference>
<dbReference type="InterPro" id="IPR003442">
    <property type="entry name" value="T6A_TsaE"/>
</dbReference>
<dbReference type="Pfam" id="PF02367">
    <property type="entry name" value="TsaE"/>
    <property type="match status" value="1"/>
</dbReference>
<dbReference type="PANTHER" id="PTHR33540:SF2">
    <property type="entry name" value="TRNA THREONYLCARBAMOYLADENOSINE BIOSYNTHESIS PROTEIN TSAE"/>
    <property type="match status" value="1"/>
</dbReference>
<evidence type="ECO:0000256" key="2">
    <source>
        <dbReference type="ARBA" id="ARBA00007599"/>
    </source>
</evidence>
<evidence type="ECO:0000256" key="1">
    <source>
        <dbReference type="ARBA" id="ARBA00004496"/>
    </source>
</evidence>
<name>A0ABV5CGT4_9SPHI</name>
<evidence type="ECO:0000313" key="12">
    <source>
        <dbReference type="Proteomes" id="UP001580928"/>
    </source>
</evidence>
<dbReference type="PANTHER" id="PTHR33540">
    <property type="entry name" value="TRNA THREONYLCARBAMOYLADENOSINE BIOSYNTHESIS PROTEIN TSAE"/>
    <property type="match status" value="1"/>
</dbReference>
<evidence type="ECO:0000256" key="9">
    <source>
        <dbReference type="ARBA" id="ARBA00022842"/>
    </source>
</evidence>
<evidence type="ECO:0000256" key="10">
    <source>
        <dbReference type="ARBA" id="ARBA00032441"/>
    </source>
</evidence>
<dbReference type="Proteomes" id="UP001580928">
    <property type="component" value="Unassembled WGS sequence"/>
</dbReference>
<protein>
    <recommendedName>
        <fullName evidence="3">tRNA threonylcarbamoyladenosine biosynthesis protein TsaE</fullName>
    </recommendedName>
    <alternativeName>
        <fullName evidence="10">t(6)A37 threonylcarbamoyladenosine biosynthesis protein TsaE</fullName>
    </alternativeName>
</protein>
<evidence type="ECO:0000256" key="7">
    <source>
        <dbReference type="ARBA" id="ARBA00022741"/>
    </source>
</evidence>
<dbReference type="SUPFAM" id="SSF52540">
    <property type="entry name" value="P-loop containing nucleoside triphosphate hydrolases"/>
    <property type="match status" value="1"/>
</dbReference>
<organism evidence="11 12">
    <name type="scientific">Albibacterium profundi</name>
    <dbReference type="NCBI Taxonomy" id="3134906"/>
    <lineage>
        <taxon>Bacteria</taxon>
        <taxon>Pseudomonadati</taxon>
        <taxon>Bacteroidota</taxon>
        <taxon>Sphingobacteriia</taxon>
        <taxon>Sphingobacteriales</taxon>
        <taxon>Sphingobacteriaceae</taxon>
        <taxon>Albibacterium</taxon>
    </lineage>
</organism>
<evidence type="ECO:0000313" key="11">
    <source>
        <dbReference type="EMBL" id="MFB5945547.1"/>
    </source>
</evidence>
<keyword evidence="9" id="KW-0460">Magnesium</keyword>
<evidence type="ECO:0000256" key="3">
    <source>
        <dbReference type="ARBA" id="ARBA00019010"/>
    </source>
</evidence>
<keyword evidence="12" id="KW-1185">Reference proteome</keyword>
<evidence type="ECO:0000256" key="5">
    <source>
        <dbReference type="ARBA" id="ARBA00022694"/>
    </source>
</evidence>
<keyword evidence="8" id="KW-0067">ATP-binding</keyword>
<dbReference type="RefSeq" id="WP_375557083.1">
    <property type="nucleotide sequence ID" value="NZ_JBBVGT010000002.1"/>
</dbReference>
<evidence type="ECO:0000256" key="6">
    <source>
        <dbReference type="ARBA" id="ARBA00022723"/>
    </source>
</evidence>
<evidence type="ECO:0000256" key="4">
    <source>
        <dbReference type="ARBA" id="ARBA00022490"/>
    </source>
</evidence>
<keyword evidence="4" id="KW-0963">Cytoplasm</keyword>
<reference evidence="11 12" key="1">
    <citation type="submission" date="2024-04" db="EMBL/GenBank/DDBJ databases">
        <title>Albibacterium profundi sp. nov., isolated from sediment of the Challenger Deep of Mariana Trench.</title>
        <authorList>
            <person name="Wang Y."/>
        </authorList>
    </citation>
    <scope>NUCLEOTIDE SEQUENCE [LARGE SCALE GENOMIC DNA]</scope>
    <source>
        <strain evidence="11 12">RHL897</strain>
    </source>
</reference>
<comment type="similarity">
    <text evidence="2">Belongs to the TsaE family.</text>
</comment>
<gene>
    <name evidence="11" type="primary">tsaE</name>
    <name evidence="11" type="ORF">WKR92_06860</name>
</gene>
<keyword evidence="7" id="KW-0547">Nucleotide-binding</keyword>
<comment type="caution">
    <text evidence="11">The sequence shown here is derived from an EMBL/GenBank/DDBJ whole genome shotgun (WGS) entry which is preliminary data.</text>
</comment>
<dbReference type="EMBL" id="JBBVGT010000002">
    <property type="protein sequence ID" value="MFB5945547.1"/>
    <property type="molecule type" value="Genomic_DNA"/>
</dbReference>
<dbReference type="NCBIfam" id="TIGR00150">
    <property type="entry name" value="T6A_YjeE"/>
    <property type="match status" value="1"/>
</dbReference>
<dbReference type="InterPro" id="IPR027417">
    <property type="entry name" value="P-loop_NTPase"/>
</dbReference>
<accession>A0ABV5CGT4</accession>
<comment type="subcellular location">
    <subcellularLocation>
        <location evidence="1">Cytoplasm</location>
    </subcellularLocation>
</comment>
<keyword evidence="5" id="KW-0819">tRNA processing</keyword>